<dbReference type="SMART" id="SM00088">
    <property type="entry name" value="PINT"/>
    <property type="match status" value="1"/>
</dbReference>
<evidence type="ECO:0000259" key="9">
    <source>
        <dbReference type="PROSITE" id="PS50250"/>
    </source>
</evidence>
<comment type="caution">
    <text evidence="10">The sequence shown here is derived from an EMBL/GenBank/DDBJ whole genome shotgun (WGS) entry which is preliminary data.</text>
</comment>
<comment type="similarity">
    <text evidence="3">Belongs to the CSN3 family.</text>
</comment>
<dbReference type="GO" id="GO:0006511">
    <property type="term" value="P:ubiquitin-dependent protein catabolic process"/>
    <property type="evidence" value="ECO:0007669"/>
    <property type="project" value="TreeGrafter"/>
</dbReference>
<evidence type="ECO:0000256" key="3">
    <source>
        <dbReference type="ARBA" id="ARBA00007084"/>
    </source>
</evidence>
<keyword evidence="8" id="KW-0472">Membrane</keyword>
<dbReference type="Pfam" id="PF22788">
    <property type="entry name" value="COP9_hel_rpt"/>
    <property type="match status" value="1"/>
</dbReference>
<dbReference type="EMBL" id="CASHTH010000294">
    <property type="protein sequence ID" value="CAI7997153.1"/>
    <property type="molecule type" value="Genomic_DNA"/>
</dbReference>
<gene>
    <name evidence="10" type="ORF">GBAR_LOCUS2080</name>
</gene>
<dbReference type="Proteomes" id="UP001174909">
    <property type="component" value="Unassembled WGS sequence"/>
</dbReference>
<keyword evidence="11" id="KW-1185">Reference proteome</keyword>
<protein>
    <recommendedName>
        <fullName evidence="4">COP9 signalosome complex subunit 3</fullName>
    </recommendedName>
</protein>
<dbReference type="InterPro" id="IPR050756">
    <property type="entry name" value="CSN3"/>
</dbReference>
<dbReference type="SUPFAM" id="SSF46785">
    <property type="entry name" value="Winged helix' DNA-binding domain"/>
    <property type="match status" value="1"/>
</dbReference>
<organism evidence="10 11">
    <name type="scientific">Geodia barretti</name>
    <name type="common">Barrett's horny sponge</name>
    <dbReference type="NCBI Taxonomy" id="519541"/>
    <lineage>
        <taxon>Eukaryota</taxon>
        <taxon>Metazoa</taxon>
        <taxon>Porifera</taxon>
        <taxon>Demospongiae</taxon>
        <taxon>Heteroscleromorpha</taxon>
        <taxon>Tetractinellida</taxon>
        <taxon>Astrophorina</taxon>
        <taxon>Geodiidae</taxon>
        <taxon>Geodia</taxon>
    </lineage>
</organism>
<evidence type="ECO:0000256" key="4">
    <source>
        <dbReference type="ARBA" id="ARBA00014878"/>
    </source>
</evidence>
<dbReference type="AlphaFoldDB" id="A0AA35W690"/>
<evidence type="ECO:0000256" key="6">
    <source>
        <dbReference type="ARBA" id="ARBA00022790"/>
    </source>
</evidence>
<evidence type="ECO:0000256" key="2">
    <source>
        <dbReference type="ARBA" id="ARBA00004496"/>
    </source>
</evidence>
<evidence type="ECO:0000256" key="1">
    <source>
        <dbReference type="ARBA" id="ARBA00004123"/>
    </source>
</evidence>
<dbReference type="PANTHER" id="PTHR10758:SF1">
    <property type="entry name" value="COP9 SIGNALOSOME COMPLEX SUBUNIT 3"/>
    <property type="match status" value="1"/>
</dbReference>
<keyword evidence="6" id="KW-0736">Signalosome</keyword>
<evidence type="ECO:0000256" key="8">
    <source>
        <dbReference type="SAM" id="Phobius"/>
    </source>
</evidence>
<comment type="subcellular location">
    <subcellularLocation>
        <location evidence="2">Cytoplasm</location>
    </subcellularLocation>
    <subcellularLocation>
        <location evidence="1">Nucleus</location>
    </subcellularLocation>
</comment>
<feature type="transmembrane region" description="Helical" evidence="8">
    <location>
        <begin position="200"/>
        <end position="222"/>
    </location>
</feature>
<dbReference type="GO" id="GO:0005737">
    <property type="term" value="C:cytoplasm"/>
    <property type="evidence" value="ECO:0007669"/>
    <property type="project" value="UniProtKB-SubCell"/>
</dbReference>
<sequence length="422" mass="47633">MEQLVKDISKHSQEGEFTLLIGKLQSSSELICDQDVATLDTVLGTLEPDKHSLGYLAILTGKLSKPAAQLNWGVLMEQMRSFTQGFTRDQVTQNPISFCNLFHQLTDVMCKRKQTIEGVVILRTAIRRYQTCPACLTAIHSDLLQVCLMAKCLKPALPFLEQEYSELLTDGGQFDARYVLLFYYYGGMVYACLHKYLRALLFLTVCLTTPTVAISAIMVAAYKKFVLVSLLKFGKVITLPKYCSHIVDRMMKPLCGSYNELAKTYAGRKVGPVHELIAKYSEVFQNDGNLGLVHRLRETVYRHAMQRLTQTFMTLSLADVSSRINLSSAQEAELYIRNMIEQEEVHASLDQTAGMVSFSESPEAYDSHDMATYLQSQLQRCMALEKKLRALDEQMALDPRYITKTMGGGFDDDPIFHEEGVM</sequence>
<feature type="transmembrane region" description="Helical" evidence="8">
    <location>
        <begin position="176"/>
        <end position="193"/>
    </location>
</feature>
<evidence type="ECO:0000256" key="7">
    <source>
        <dbReference type="ARBA" id="ARBA00023242"/>
    </source>
</evidence>
<evidence type="ECO:0000313" key="10">
    <source>
        <dbReference type="EMBL" id="CAI7997153.1"/>
    </source>
</evidence>
<evidence type="ECO:0000313" key="11">
    <source>
        <dbReference type="Proteomes" id="UP001174909"/>
    </source>
</evidence>
<dbReference type="InterPro" id="IPR036388">
    <property type="entry name" value="WH-like_DNA-bd_sf"/>
</dbReference>
<feature type="domain" description="PCI" evidence="9">
    <location>
        <begin position="195"/>
        <end position="363"/>
    </location>
</feature>
<evidence type="ECO:0000256" key="5">
    <source>
        <dbReference type="ARBA" id="ARBA00022490"/>
    </source>
</evidence>
<dbReference type="PANTHER" id="PTHR10758">
    <property type="entry name" value="26S PROTEASOME NON-ATPASE REGULATORY SUBUNIT 3/COP9 SIGNALOSOME COMPLEX SUBUNIT 3"/>
    <property type="match status" value="1"/>
</dbReference>
<dbReference type="InterPro" id="IPR055089">
    <property type="entry name" value="COP9_N"/>
</dbReference>
<keyword evidence="8" id="KW-1133">Transmembrane helix</keyword>
<reference evidence="10" key="1">
    <citation type="submission" date="2023-03" db="EMBL/GenBank/DDBJ databases">
        <authorList>
            <person name="Steffen K."/>
            <person name="Cardenas P."/>
        </authorList>
    </citation>
    <scope>NUCLEOTIDE SEQUENCE</scope>
</reference>
<keyword evidence="8" id="KW-0812">Transmembrane</keyword>
<dbReference type="GO" id="GO:0008180">
    <property type="term" value="C:COP9 signalosome"/>
    <property type="evidence" value="ECO:0007669"/>
    <property type="project" value="UniProtKB-KW"/>
</dbReference>
<proteinExistence type="inferred from homology"/>
<keyword evidence="5" id="KW-0963">Cytoplasm</keyword>
<dbReference type="InterPro" id="IPR036390">
    <property type="entry name" value="WH_DNA-bd_sf"/>
</dbReference>
<accession>A0AA35W690</accession>
<keyword evidence="7" id="KW-0539">Nucleus</keyword>
<dbReference type="InterPro" id="IPR000717">
    <property type="entry name" value="PCI_dom"/>
</dbReference>
<dbReference type="Pfam" id="PF01399">
    <property type="entry name" value="PCI"/>
    <property type="match status" value="1"/>
</dbReference>
<dbReference type="PROSITE" id="PS50250">
    <property type="entry name" value="PCI"/>
    <property type="match status" value="1"/>
</dbReference>
<dbReference type="Gene3D" id="1.10.10.10">
    <property type="entry name" value="Winged helix-like DNA-binding domain superfamily/Winged helix DNA-binding domain"/>
    <property type="match status" value="1"/>
</dbReference>
<name>A0AA35W690_GEOBA</name>